<gene>
    <name evidence="2" type="ORF">COV53_00030</name>
</gene>
<feature type="region of interest" description="Disordered" evidence="1">
    <location>
        <begin position="69"/>
        <end position="122"/>
    </location>
</feature>
<feature type="compositionally biased region" description="Basic and acidic residues" evidence="1">
    <location>
        <begin position="100"/>
        <end position="122"/>
    </location>
</feature>
<evidence type="ECO:0000313" key="2">
    <source>
        <dbReference type="EMBL" id="PIR09004.1"/>
    </source>
</evidence>
<dbReference type="Proteomes" id="UP000230707">
    <property type="component" value="Unassembled WGS sequence"/>
</dbReference>
<evidence type="ECO:0000313" key="3">
    <source>
        <dbReference type="Proteomes" id="UP000230707"/>
    </source>
</evidence>
<protein>
    <submittedName>
        <fullName evidence="2">Uncharacterized protein</fullName>
    </submittedName>
</protein>
<organism evidence="2 3">
    <name type="scientific">Candidatus Gottesmanbacteria bacterium CG11_big_fil_rev_8_21_14_0_20_37_11</name>
    <dbReference type="NCBI Taxonomy" id="1974575"/>
    <lineage>
        <taxon>Bacteria</taxon>
        <taxon>Candidatus Gottesmaniibacteriota</taxon>
    </lineage>
</organism>
<proteinExistence type="predicted"/>
<dbReference type="AlphaFoldDB" id="A0A2H0NJF1"/>
<reference evidence="2 3" key="1">
    <citation type="submission" date="2017-09" db="EMBL/GenBank/DDBJ databases">
        <title>Depth-based differentiation of microbial function through sediment-hosted aquifers and enrichment of novel symbionts in the deep terrestrial subsurface.</title>
        <authorList>
            <person name="Probst A.J."/>
            <person name="Ladd B."/>
            <person name="Jarett J.K."/>
            <person name="Geller-Mcgrath D.E."/>
            <person name="Sieber C.M."/>
            <person name="Emerson J.B."/>
            <person name="Anantharaman K."/>
            <person name="Thomas B.C."/>
            <person name="Malmstrom R."/>
            <person name="Stieglmeier M."/>
            <person name="Klingl A."/>
            <person name="Woyke T."/>
            <person name="Ryan C.M."/>
            <person name="Banfield J.F."/>
        </authorList>
    </citation>
    <scope>NUCLEOTIDE SEQUENCE [LARGE SCALE GENOMIC DNA]</scope>
    <source>
        <strain evidence="2">CG11_big_fil_rev_8_21_14_0_20_37_11</strain>
    </source>
</reference>
<accession>A0A2H0NJF1</accession>
<evidence type="ECO:0000256" key="1">
    <source>
        <dbReference type="SAM" id="MobiDB-lite"/>
    </source>
</evidence>
<dbReference type="EMBL" id="PCWS01000001">
    <property type="protein sequence ID" value="PIR09004.1"/>
    <property type="molecule type" value="Genomic_DNA"/>
</dbReference>
<name>A0A2H0NJF1_9BACT</name>
<comment type="caution">
    <text evidence="2">The sequence shown here is derived from an EMBL/GenBank/DDBJ whole genome shotgun (WGS) entry which is preliminary data.</text>
</comment>
<sequence length="466" mass="51598">MTRLVETLLKPQFFSVTDQPDFDNAAVYLGEEPSRLLPGRSSFVAESSPSRMLPARSLYLHEDDKVHNVNTGSAARPQSVPIEGQPAGKTQVDVSITDENTAKKEAPDHERQKGNGGDQKNETKVRIQHTLRPVDVHIHPEVDRHISDFTREDMGRSSKNISGPLSSIYTSLTTLGKYSSNIGSAFSAGVGAAVITPVVDGFNWAIGRTKSAGSYLSGIFQRPARMGIIDRIRWTLNAPSRWLNSGKISSNPSLDRAREFATHPESMDRISSGELEKLYARSTHASALADSMVGSTLPDRRYWGNKINEALVRHSEGARAASAIYQELDRRYRYEYPLTEEGNRDFAFRMLRLKEESRQRVKLMDQLAHAGYIVRNAVGTGITAFGLTIIPGIINGVRGWIGQRVADISSWWQDPAVQGNLVNHRDFLAAKIDAFWNSVKSSGVYKWIGDKAGYILGIFANRPTVG</sequence>